<proteinExistence type="predicted"/>
<evidence type="ECO:0000313" key="1">
    <source>
        <dbReference type="EMBL" id="EFI34128.1"/>
    </source>
</evidence>
<reference evidence="1" key="1">
    <citation type="submission" date="2010-05" db="EMBL/GenBank/DDBJ databases">
        <title>The draft genome of Desulfonatronospira thiodismutans ASO3-1.</title>
        <authorList>
            <consortium name="US DOE Joint Genome Institute (JGI-PGF)"/>
            <person name="Lucas S."/>
            <person name="Copeland A."/>
            <person name="Lapidus A."/>
            <person name="Cheng J.-F."/>
            <person name="Bruce D."/>
            <person name="Goodwin L."/>
            <person name="Pitluck S."/>
            <person name="Chertkov O."/>
            <person name="Brettin T."/>
            <person name="Detter J.C."/>
            <person name="Han C."/>
            <person name="Land M.L."/>
            <person name="Hauser L."/>
            <person name="Kyrpides N."/>
            <person name="Mikhailova N."/>
            <person name="Muyzer G."/>
            <person name="Woyke T."/>
        </authorList>
    </citation>
    <scope>NUCLEOTIDE SEQUENCE [LARGE SCALE GENOMIC DNA]</scope>
    <source>
        <strain evidence="1">ASO3-1</strain>
    </source>
</reference>
<sequence>MQSILSDRQENPSRTLYSSKQCVRSTRVKLKASRAGEDFFGTVNFVAHPSETSYTETTFVSRDKRAALPLTVAE</sequence>
<evidence type="ECO:0000313" key="2">
    <source>
        <dbReference type="Proteomes" id="UP000005496"/>
    </source>
</evidence>
<protein>
    <submittedName>
        <fullName evidence="1">Uncharacterized protein</fullName>
    </submittedName>
</protein>
<keyword evidence="2" id="KW-1185">Reference proteome</keyword>
<gene>
    <name evidence="1" type="ORF">Dthio_PD1470</name>
</gene>
<comment type="caution">
    <text evidence="1">The sequence shown here is derived from an EMBL/GenBank/DDBJ whole genome shotgun (WGS) entry which is preliminary data.</text>
</comment>
<dbReference type="RefSeq" id="WP_008871477.1">
    <property type="nucleotide sequence ID" value="NZ_ACJN02000003.1"/>
</dbReference>
<dbReference type="AlphaFoldDB" id="D6STW2"/>
<accession>D6STW2</accession>
<dbReference type="EMBL" id="ACJN02000003">
    <property type="protein sequence ID" value="EFI34128.1"/>
    <property type="molecule type" value="Genomic_DNA"/>
</dbReference>
<name>D6STW2_9BACT</name>
<organism evidence="1 2">
    <name type="scientific">Desulfonatronospira thiodismutans ASO3-1</name>
    <dbReference type="NCBI Taxonomy" id="555779"/>
    <lineage>
        <taxon>Bacteria</taxon>
        <taxon>Pseudomonadati</taxon>
        <taxon>Thermodesulfobacteriota</taxon>
        <taxon>Desulfovibrionia</taxon>
        <taxon>Desulfovibrionales</taxon>
        <taxon>Desulfonatronovibrionaceae</taxon>
        <taxon>Desulfonatronospira</taxon>
    </lineage>
</organism>
<dbReference type="Proteomes" id="UP000005496">
    <property type="component" value="Unassembled WGS sequence"/>
</dbReference>